<dbReference type="SUPFAM" id="SSF52113">
    <property type="entry name" value="BRCT domain"/>
    <property type="match status" value="1"/>
</dbReference>
<feature type="transmembrane region" description="Helical" evidence="1">
    <location>
        <begin position="132"/>
        <end position="152"/>
    </location>
</feature>
<name>A0A3N4HRG4_ASCIM</name>
<feature type="transmembrane region" description="Helical" evidence="1">
    <location>
        <begin position="89"/>
        <end position="112"/>
    </location>
</feature>
<gene>
    <name evidence="3" type="ORF">BJ508DRAFT_331097</name>
</gene>
<organism evidence="3 4">
    <name type="scientific">Ascobolus immersus RN42</name>
    <dbReference type="NCBI Taxonomy" id="1160509"/>
    <lineage>
        <taxon>Eukaryota</taxon>
        <taxon>Fungi</taxon>
        <taxon>Dikarya</taxon>
        <taxon>Ascomycota</taxon>
        <taxon>Pezizomycotina</taxon>
        <taxon>Pezizomycetes</taxon>
        <taxon>Pezizales</taxon>
        <taxon>Ascobolaceae</taxon>
        <taxon>Ascobolus</taxon>
    </lineage>
</organism>
<keyword evidence="1" id="KW-0812">Transmembrane</keyword>
<keyword evidence="1" id="KW-0472">Membrane</keyword>
<evidence type="ECO:0000313" key="4">
    <source>
        <dbReference type="Proteomes" id="UP000275078"/>
    </source>
</evidence>
<dbReference type="Proteomes" id="UP000275078">
    <property type="component" value="Unassembled WGS sequence"/>
</dbReference>
<dbReference type="EMBL" id="ML119744">
    <property type="protein sequence ID" value="RPA76425.1"/>
    <property type="molecule type" value="Genomic_DNA"/>
</dbReference>
<evidence type="ECO:0000256" key="1">
    <source>
        <dbReference type="SAM" id="Phobius"/>
    </source>
</evidence>
<protein>
    <recommendedName>
        <fullName evidence="2">BRCT domain-containing protein</fullName>
    </recommendedName>
</protein>
<dbReference type="PROSITE" id="PS50172">
    <property type="entry name" value="BRCT"/>
    <property type="match status" value="1"/>
</dbReference>
<proteinExistence type="predicted"/>
<dbReference type="AlphaFoldDB" id="A0A3N4HRG4"/>
<feature type="transmembrane region" description="Helical" evidence="1">
    <location>
        <begin position="58"/>
        <end position="77"/>
    </location>
</feature>
<accession>A0A3N4HRG4</accession>
<dbReference type="InterPro" id="IPR001357">
    <property type="entry name" value="BRCT_dom"/>
</dbReference>
<evidence type="ECO:0000259" key="2">
    <source>
        <dbReference type="PROSITE" id="PS50172"/>
    </source>
</evidence>
<sequence>MEEERPKTLKENIRDHLYKRSEDSDKAVISAYPVIKFSGKLCRLLPSYFLRDSTPKKGVAAAFYLLSIIFAAFAELFKAVQLRPGHLGVAQTGFFLNIASLIAGIVSGSVALGFKDYAKVERPCADQRSKDFAALYIELLIEAAVEVVTYFYTTAKERKRKRLAENPQIVPTLPLNGLTFYVDCHGARLDAVVKRIRNLGGKVERRWNNNSDSIDYYIFEERRKNDPVPEQARAARDLGIPVVNYQWIYANHNQDSIVENQGFVVKKL</sequence>
<dbReference type="InterPro" id="IPR036420">
    <property type="entry name" value="BRCT_dom_sf"/>
</dbReference>
<dbReference type="Pfam" id="PF00533">
    <property type="entry name" value="BRCT"/>
    <property type="match status" value="1"/>
</dbReference>
<keyword evidence="1" id="KW-1133">Transmembrane helix</keyword>
<reference evidence="3 4" key="1">
    <citation type="journal article" date="2018" name="Nat. Ecol. Evol.">
        <title>Pezizomycetes genomes reveal the molecular basis of ectomycorrhizal truffle lifestyle.</title>
        <authorList>
            <person name="Murat C."/>
            <person name="Payen T."/>
            <person name="Noel B."/>
            <person name="Kuo A."/>
            <person name="Morin E."/>
            <person name="Chen J."/>
            <person name="Kohler A."/>
            <person name="Krizsan K."/>
            <person name="Balestrini R."/>
            <person name="Da Silva C."/>
            <person name="Montanini B."/>
            <person name="Hainaut M."/>
            <person name="Levati E."/>
            <person name="Barry K.W."/>
            <person name="Belfiori B."/>
            <person name="Cichocki N."/>
            <person name="Clum A."/>
            <person name="Dockter R.B."/>
            <person name="Fauchery L."/>
            <person name="Guy J."/>
            <person name="Iotti M."/>
            <person name="Le Tacon F."/>
            <person name="Lindquist E.A."/>
            <person name="Lipzen A."/>
            <person name="Malagnac F."/>
            <person name="Mello A."/>
            <person name="Molinier V."/>
            <person name="Miyauchi S."/>
            <person name="Poulain J."/>
            <person name="Riccioni C."/>
            <person name="Rubini A."/>
            <person name="Sitrit Y."/>
            <person name="Splivallo R."/>
            <person name="Traeger S."/>
            <person name="Wang M."/>
            <person name="Zifcakova L."/>
            <person name="Wipf D."/>
            <person name="Zambonelli A."/>
            <person name="Paolocci F."/>
            <person name="Nowrousian M."/>
            <person name="Ottonello S."/>
            <person name="Baldrian P."/>
            <person name="Spatafora J.W."/>
            <person name="Henrissat B."/>
            <person name="Nagy L.G."/>
            <person name="Aury J.M."/>
            <person name="Wincker P."/>
            <person name="Grigoriev I.V."/>
            <person name="Bonfante P."/>
            <person name="Martin F.M."/>
        </authorList>
    </citation>
    <scope>NUCLEOTIDE SEQUENCE [LARGE SCALE GENOMIC DNA]</scope>
    <source>
        <strain evidence="3 4">RN42</strain>
    </source>
</reference>
<evidence type="ECO:0000313" key="3">
    <source>
        <dbReference type="EMBL" id="RPA76425.1"/>
    </source>
</evidence>
<feature type="domain" description="BRCT" evidence="2">
    <location>
        <begin position="170"/>
        <end position="265"/>
    </location>
</feature>
<keyword evidence="4" id="KW-1185">Reference proteome</keyword>
<dbReference type="Gene3D" id="3.40.50.10190">
    <property type="entry name" value="BRCT domain"/>
    <property type="match status" value="1"/>
</dbReference>